<evidence type="ECO:0000313" key="1">
    <source>
        <dbReference type="EMBL" id="PZO92118.1"/>
    </source>
</evidence>
<organism evidence="1 2">
    <name type="scientific">Sphingomonas sanxanigenens</name>
    <dbReference type="NCBI Taxonomy" id="397260"/>
    <lineage>
        <taxon>Bacteria</taxon>
        <taxon>Pseudomonadati</taxon>
        <taxon>Pseudomonadota</taxon>
        <taxon>Alphaproteobacteria</taxon>
        <taxon>Sphingomonadales</taxon>
        <taxon>Sphingomonadaceae</taxon>
        <taxon>Sphingomonas</taxon>
    </lineage>
</organism>
<protein>
    <submittedName>
        <fullName evidence="1">Uncharacterized protein</fullName>
    </submittedName>
</protein>
<dbReference type="EMBL" id="QFNN01000002">
    <property type="protein sequence ID" value="PZO92118.1"/>
    <property type="molecule type" value="Genomic_DNA"/>
</dbReference>
<name>A0A2W5CCT8_9SPHN</name>
<reference evidence="1 2" key="1">
    <citation type="submission" date="2017-08" db="EMBL/GenBank/DDBJ databases">
        <title>Infants hospitalized years apart are colonized by the same room-sourced microbial strains.</title>
        <authorList>
            <person name="Brooks B."/>
            <person name="Olm M.R."/>
            <person name="Firek B.A."/>
            <person name="Baker R."/>
            <person name="Thomas B.C."/>
            <person name="Morowitz M.J."/>
            <person name="Banfield J.F."/>
        </authorList>
    </citation>
    <scope>NUCLEOTIDE SEQUENCE [LARGE SCALE GENOMIC DNA]</scope>
    <source>
        <strain evidence="1">S2_018_000_R2_101</strain>
    </source>
</reference>
<comment type="caution">
    <text evidence="1">The sequence shown here is derived from an EMBL/GenBank/DDBJ whole genome shotgun (WGS) entry which is preliminary data.</text>
</comment>
<gene>
    <name evidence="1" type="ORF">DI623_01345</name>
</gene>
<dbReference type="AlphaFoldDB" id="A0A2W5CCT8"/>
<accession>A0A2W5CCT8</accession>
<proteinExistence type="predicted"/>
<sequence length="111" mass="11602">MEALPMLGLFAFALQGAAVTVATGGDFDLKDLKPAQRRCGPGANGEIVVCGSADPDRHRLKPLAGERFEPRPFVAETGIARGVTGAIVVESAPMAGGAVSRRALVRLKTRF</sequence>
<dbReference type="Proteomes" id="UP000249066">
    <property type="component" value="Unassembled WGS sequence"/>
</dbReference>
<evidence type="ECO:0000313" key="2">
    <source>
        <dbReference type="Proteomes" id="UP000249066"/>
    </source>
</evidence>